<protein>
    <submittedName>
        <fullName evidence="9">ABC transporter permease</fullName>
    </submittedName>
</protein>
<feature type="transmembrane region" description="Helical" evidence="7">
    <location>
        <begin position="147"/>
        <end position="166"/>
    </location>
</feature>
<evidence type="ECO:0000256" key="5">
    <source>
        <dbReference type="ARBA" id="ARBA00022989"/>
    </source>
</evidence>
<organism evidence="9 10">
    <name type="scientific">Actinomadura rugatobispora</name>
    <dbReference type="NCBI Taxonomy" id="1994"/>
    <lineage>
        <taxon>Bacteria</taxon>
        <taxon>Bacillati</taxon>
        <taxon>Actinomycetota</taxon>
        <taxon>Actinomycetes</taxon>
        <taxon>Streptosporangiales</taxon>
        <taxon>Thermomonosporaceae</taxon>
        <taxon>Actinomadura</taxon>
    </lineage>
</organism>
<dbReference type="Pfam" id="PF00528">
    <property type="entry name" value="BPD_transp_1"/>
    <property type="match status" value="1"/>
</dbReference>
<keyword evidence="6 7" id="KW-0472">Membrane</keyword>
<evidence type="ECO:0000256" key="7">
    <source>
        <dbReference type="RuleBase" id="RU363032"/>
    </source>
</evidence>
<comment type="subcellular location">
    <subcellularLocation>
        <location evidence="1 7">Cell membrane</location>
        <topology evidence="1 7">Multi-pass membrane protein</topology>
    </subcellularLocation>
</comment>
<gene>
    <name evidence="9" type="ORF">ACFPZN_09490</name>
</gene>
<evidence type="ECO:0000256" key="4">
    <source>
        <dbReference type="ARBA" id="ARBA00022692"/>
    </source>
</evidence>
<dbReference type="PANTHER" id="PTHR43386:SF1">
    <property type="entry name" value="D,D-DIPEPTIDE TRANSPORT SYSTEM PERMEASE PROTEIN DDPC-RELATED"/>
    <property type="match status" value="1"/>
</dbReference>
<feature type="transmembrane region" description="Helical" evidence="7">
    <location>
        <begin position="119"/>
        <end position="141"/>
    </location>
</feature>
<keyword evidence="2 7" id="KW-0813">Transport</keyword>
<proteinExistence type="inferred from homology"/>
<dbReference type="RefSeq" id="WP_378281463.1">
    <property type="nucleotide sequence ID" value="NZ_JBHSON010000010.1"/>
</dbReference>
<dbReference type="PANTHER" id="PTHR43386">
    <property type="entry name" value="OLIGOPEPTIDE TRANSPORT SYSTEM PERMEASE PROTEIN APPC"/>
    <property type="match status" value="1"/>
</dbReference>
<dbReference type="InterPro" id="IPR035906">
    <property type="entry name" value="MetI-like_sf"/>
</dbReference>
<feature type="domain" description="ABC transmembrane type-1" evidence="8">
    <location>
        <begin position="84"/>
        <end position="273"/>
    </location>
</feature>
<evidence type="ECO:0000256" key="2">
    <source>
        <dbReference type="ARBA" id="ARBA00022448"/>
    </source>
</evidence>
<feature type="transmembrane region" description="Helical" evidence="7">
    <location>
        <begin position="21"/>
        <end position="39"/>
    </location>
</feature>
<keyword evidence="3" id="KW-1003">Cell membrane</keyword>
<keyword evidence="4 7" id="KW-0812">Transmembrane</keyword>
<dbReference type="PROSITE" id="PS50928">
    <property type="entry name" value="ABC_TM1"/>
    <property type="match status" value="1"/>
</dbReference>
<feature type="transmembrane region" description="Helical" evidence="7">
    <location>
        <begin position="255"/>
        <end position="276"/>
    </location>
</feature>
<dbReference type="InterPro" id="IPR000515">
    <property type="entry name" value="MetI-like"/>
</dbReference>
<comment type="similarity">
    <text evidence="7">Belongs to the binding-protein-dependent transport system permease family.</text>
</comment>
<keyword evidence="5 7" id="KW-1133">Transmembrane helix</keyword>
<evidence type="ECO:0000256" key="3">
    <source>
        <dbReference type="ARBA" id="ARBA00022475"/>
    </source>
</evidence>
<dbReference type="InterPro" id="IPR050366">
    <property type="entry name" value="BP-dependent_transpt_permease"/>
</dbReference>
<dbReference type="EMBL" id="JBHSON010000010">
    <property type="protein sequence ID" value="MFC5745839.1"/>
    <property type="molecule type" value="Genomic_DNA"/>
</dbReference>
<name>A0ABW0ZVA9_9ACTN</name>
<dbReference type="Proteomes" id="UP001596074">
    <property type="component" value="Unassembled WGS sequence"/>
</dbReference>
<dbReference type="CDD" id="cd06261">
    <property type="entry name" value="TM_PBP2"/>
    <property type="match status" value="1"/>
</dbReference>
<keyword evidence="10" id="KW-1185">Reference proteome</keyword>
<feature type="transmembrane region" description="Helical" evidence="7">
    <location>
        <begin position="205"/>
        <end position="231"/>
    </location>
</feature>
<feature type="transmembrane region" description="Helical" evidence="7">
    <location>
        <begin position="88"/>
        <end position="112"/>
    </location>
</feature>
<evidence type="ECO:0000313" key="10">
    <source>
        <dbReference type="Proteomes" id="UP001596074"/>
    </source>
</evidence>
<dbReference type="Gene3D" id="1.10.3720.10">
    <property type="entry name" value="MetI-like"/>
    <property type="match status" value="1"/>
</dbReference>
<evidence type="ECO:0000313" key="9">
    <source>
        <dbReference type="EMBL" id="MFC5745839.1"/>
    </source>
</evidence>
<comment type="caution">
    <text evidence="9">The sequence shown here is derived from an EMBL/GenBank/DDBJ whole genome shotgun (WGS) entry which is preliminary data.</text>
</comment>
<sequence>MASSTPAPASARERRRRPPPAVACAIAWLALVIAAALTADLLPISDPGVDVGHGVQTPPFEVAGQLPGTDAQGRSILSRLIFGARVSLAAAAAALVIAVVLGLLAGITAGFVRGRFDTAVGLVVDATLAFPGLILLLALAAVLGPGIPTIIIGLSIAAFPSFARLARSGTLRHADAEYVLAARGLGARRGTILLREILPVVAPPVFAYAGVIAAVLVLAEAALSFLGLGVVTPTPSWGNMIADGRNHLQTRPHLVFVPATVLFLTILSFSVVGEWLRGRSDEQARL</sequence>
<evidence type="ECO:0000256" key="1">
    <source>
        <dbReference type="ARBA" id="ARBA00004651"/>
    </source>
</evidence>
<accession>A0ABW0ZVA9</accession>
<reference evidence="10" key="1">
    <citation type="journal article" date="2019" name="Int. J. Syst. Evol. Microbiol.">
        <title>The Global Catalogue of Microorganisms (GCM) 10K type strain sequencing project: providing services to taxonomists for standard genome sequencing and annotation.</title>
        <authorList>
            <consortium name="The Broad Institute Genomics Platform"/>
            <consortium name="The Broad Institute Genome Sequencing Center for Infectious Disease"/>
            <person name="Wu L."/>
            <person name="Ma J."/>
        </authorList>
    </citation>
    <scope>NUCLEOTIDE SEQUENCE [LARGE SCALE GENOMIC DNA]</scope>
    <source>
        <strain evidence="10">KCTC 42087</strain>
    </source>
</reference>
<dbReference type="SUPFAM" id="SSF161098">
    <property type="entry name" value="MetI-like"/>
    <property type="match status" value="1"/>
</dbReference>
<evidence type="ECO:0000259" key="8">
    <source>
        <dbReference type="PROSITE" id="PS50928"/>
    </source>
</evidence>
<evidence type="ECO:0000256" key="6">
    <source>
        <dbReference type="ARBA" id="ARBA00023136"/>
    </source>
</evidence>